<dbReference type="AlphaFoldDB" id="A0A835IEJ0"/>
<evidence type="ECO:0000256" key="1">
    <source>
        <dbReference type="SAM" id="MobiDB-lite"/>
    </source>
</evidence>
<dbReference type="EMBL" id="JADFTS010000003">
    <property type="protein sequence ID" value="KAF9614967.1"/>
    <property type="molecule type" value="Genomic_DNA"/>
</dbReference>
<comment type="caution">
    <text evidence="2">The sequence shown here is derived from an EMBL/GenBank/DDBJ whole genome shotgun (WGS) entry which is preliminary data.</text>
</comment>
<name>A0A835IEJ0_9MAGN</name>
<organism evidence="2 3">
    <name type="scientific">Coptis chinensis</name>
    <dbReference type="NCBI Taxonomy" id="261450"/>
    <lineage>
        <taxon>Eukaryota</taxon>
        <taxon>Viridiplantae</taxon>
        <taxon>Streptophyta</taxon>
        <taxon>Embryophyta</taxon>
        <taxon>Tracheophyta</taxon>
        <taxon>Spermatophyta</taxon>
        <taxon>Magnoliopsida</taxon>
        <taxon>Ranunculales</taxon>
        <taxon>Ranunculaceae</taxon>
        <taxon>Coptidoideae</taxon>
        <taxon>Coptis</taxon>
    </lineage>
</organism>
<proteinExistence type="predicted"/>
<feature type="compositionally biased region" description="Polar residues" evidence="1">
    <location>
        <begin position="1"/>
        <end position="17"/>
    </location>
</feature>
<evidence type="ECO:0000313" key="3">
    <source>
        <dbReference type="Proteomes" id="UP000631114"/>
    </source>
</evidence>
<dbReference type="Proteomes" id="UP000631114">
    <property type="component" value="Unassembled WGS sequence"/>
</dbReference>
<keyword evidence="3" id="KW-1185">Reference proteome</keyword>
<gene>
    <name evidence="2" type="ORF">IFM89_021397</name>
</gene>
<protein>
    <submittedName>
        <fullName evidence="2">Uncharacterized protein</fullName>
    </submittedName>
</protein>
<sequence>MTSNVASNGTREGQPRSSYRPFKSFLNETESLISKEATCSKSIVRIDKGRMGGYGYKESLLQFVEGLGPTANKVAQQKIQECIIPPPNTDFQATHHKVIRPQPTTDLNFLGDDGQLESDDGCQQARCSATRTSKPAKVSTLLSGRLAMESFWLGRQVALFRKGRPTSSIQVMVRYFQIKEKMLTASTAAWEPYKAQEDVVATSQ</sequence>
<reference evidence="2 3" key="1">
    <citation type="submission" date="2020-10" db="EMBL/GenBank/DDBJ databases">
        <title>The Coptis chinensis genome and diversification of protoberbering-type alkaloids.</title>
        <authorList>
            <person name="Wang B."/>
            <person name="Shu S."/>
            <person name="Song C."/>
            <person name="Liu Y."/>
        </authorList>
    </citation>
    <scope>NUCLEOTIDE SEQUENCE [LARGE SCALE GENOMIC DNA]</scope>
    <source>
        <strain evidence="2">HL-2020</strain>
        <tissue evidence="2">Leaf</tissue>
    </source>
</reference>
<dbReference type="OrthoDB" id="21449at2759"/>
<accession>A0A835IEJ0</accession>
<feature type="region of interest" description="Disordered" evidence="1">
    <location>
        <begin position="1"/>
        <end position="22"/>
    </location>
</feature>
<evidence type="ECO:0000313" key="2">
    <source>
        <dbReference type="EMBL" id="KAF9614967.1"/>
    </source>
</evidence>